<organism evidence="4">
    <name type="scientific">Strongyloides ratti</name>
    <name type="common">Parasitic roundworm</name>
    <dbReference type="NCBI Taxonomy" id="34506"/>
    <lineage>
        <taxon>Eukaryota</taxon>
        <taxon>Metazoa</taxon>
        <taxon>Ecdysozoa</taxon>
        <taxon>Nematoda</taxon>
        <taxon>Chromadorea</taxon>
        <taxon>Rhabditida</taxon>
        <taxon>Tylenchina</taxon>
        <taxon>Panagrolaimomorpha</taxon>
        <taxon>Strongyloidoidea</taxon>
        <taxon>Strongyloididae</taxon>
        <taxon>Strongyloides</taxon>
    </lineage>
</organism>
<evidence type="ECO:0000313" key="5">
    <source>
        <dbReference type="Proteomes" id="UP000035682"/>
    </source>
</evidence>
<name>A0A090KQ45_STRRB</name>
<dbReference type="WormBase" id="SRAE_X000139400">
    <property type="protein sequence ID" value="SRP07679"/>
    <property type="gene ID" value="WBGene00266962"/>
</dbReference>
<dbReference type="InterPro" id="IPR000582">
    <property type="entry name" value="Acyl-CoA-binding_protein"/>
</dbReference>
<evidence type="ECO:0000256" key="2">
    <source>
        <dbReference type="ARBA" id="ARBA00059808"/>
    </source>
</evidence>
<dbReference type="WBParaSite" id="SRAE_X000139400.1">
    <property type="protein sequence ID" value="SRAE_X000139400.1"/>
    <property type="gene ID" value="WBGene00266962"/>
</dbReference>
<proteinExistence type="predicted"/>
<reference evidence="5" key="1">
    <citation type="submission" date="2014-09" db="EMBL/GenBank/DDBJ databases">
        <authorList>
            <person name="Martin A.A."/>
        </authorList>
    </citation>
    <scope>NUCLEOTIDE SEQUENCE</scope>
    <source>
        <strain evidence="5">ED321</strain>
    </source>
</reference>
<dbReference type="EMBL" id="LN609396">
    <property type="protein sequence ID" value="CEF59648.1"/>
    <property type="molecule type" value="Genomic_DNA"/>
</dbReference>
<dbReference type="PANTHER" id="PTHR23310:SF120">
    <property type="entry name" value="ACYL-COA-BINDING PROTEIN HOMOLOG 3"/>
    <property type="match status" value="1"/>
</dbReference>
<dbReference type="Proteomes" id="UP000035682">
    <property type="component" value="Unplaced"/>
</dbReference>
<keyword evidence="1" id="KW-0446">Lipid-binding</keyword>
<dbReference type="InterPro" id="IPR022408">
    <property type="entry name" value="Acyl-CoA-binding_prot_CS"/>
</dbReference>
<gene>
    <name evidence="4 6 7" type="ORF">SRAE_X000139400</name>
</gene>
<dbReference type="GO" id="GO:0005737">
    <property type="term" value="C:cytoplasm"/>
    <property type="evidence" value="ECO:0007669"/>
    <property type="project" value="TreeGrafter"/>
</dbReference>
<accession>A0A090KQ45</accession>
<evidence type="ECO:0000259" key="3">
    <source>
        <dbReference type="PROSITE" id="PS51228"/>
    </source>
</evidence>
<evidence type="ECO:0000256" key="1">
    <source>
        <dbReference type="ARBA" id="ARBA00023121"/>
    </source>
</evidence>
<dbReference type="SUPFAM" id="SSF47027">
    <property type="entry name" value="Acyl-CoA binding protein"/>
    <property type="match status" value="1"/>
</dbReference>
<dbReference type="RefSeq" id="XP_024498859.1">
    <property type="nucleotide sequence ID" value="XM_024648451.1"/>
</dbReference>
<protein>
    <submittedName>
        <fullName evidence="4">Acyl-CoA-binding protein, ACBP domain and FERM/acyl-CoA-binding protein, 3-helical bundle domain-containing protein</fullName>
    </submittedName>
</protein>
<keyword evidence="5" id="KW-1185">Reference proteome</keyword>
<reference evidence="6" key="3">
    <citation type="submission" date="2020-12" db="UniProtKB">
        <authorList>
            <consortium name="WormBaseParasite"/>
        </authorList>
    </citation>
    <scope>IDENTIFICATION</scope>
</reference>
<dbReference type="InterPro" id="IPR014352">
    <property type="entry name" value="FERM/acyl-CoA-bd_prot_sf"/>
</dbReference>
<dbReference type="PANTHER" id="PTHR23310">
    <property type="entry name" value="ACYL-COA-BINDING PROTEIN, ACBP"/>
    <property type="match status" value="1"/>
</dbReference>
<dbReference type="Gene3D" id="1.20.80.10">
    <property type="match status" value="1"/>
</dbReference>
<comment type="function">
    <text evidence="2">Binds medium- and long-chain acyl-CoA esters with very high affinity and may function as an intracellular carrier of acyl-CoA esters.</text>
</comment>
<dbReference type="InterPro" id="IPR035984">
    <property type="entry name" value="Acyl-CoA-binding_sf"/>
</dbReference>
<dbReference type="PROSITE" id="PS00880">
    <property type="entry name" value="ACB_1"/>
    <property type="match status" value="1"/>
</dbReference>
<dbReference type="CTD" id="36384456"/>
<dbReference type="GeneID" id="36384456"/>
<dbReference type="OMA" id="SEKGHPW"/>
<evidence type="ECO:0000313" key="6">
    <source>
        <dbReference type="WBParaSite" id="SRAE_X000139400.1"/>
    </source>
</evidence>
<evidence type="ECO:0000313" key="4">
    <source>
        <dbReference type="EMBL" id="CEF59648.1"/>
    </source>
</evidence>
<dbReference type="GO" id="GO:0006631">
    <property type="term" value="P:fatty acid metabolic process"/>
    <property type="evidence" value="ECO:0007669"/>
    <property type="project" value="TreeGrafter"/>
</dbReference>
<dbReference type="OrthoDB" id="71307at2759"/>
<dbReference type="AlphaFoldDB" id="A0A090KQ45"/>
<dbReference type="Pfam" id="PF00887">
    <property type="entry name" value="ACBP"/>
    <property type="match status" value="1"/>
</dbReference>
<dbReference type="PRINTS" id="PR00689">
    <property type="entry name" value="ACOABINDINGP"/>
</dbReference>
<reference evidence="4" key="2">
    <citation type="submission" date="2014-09" db="EMBL/GenBank/DDBJ databases">
        <authorList>
            <person name="Aslett A.Martin."/>
        </authorList>
    </citation>
    <scope>NUCLEOTIDE SEQUENCE</scope>
    <source>
        <strain evidence="4">ED321 Heterogonic</strain>
    </source>
</reference>
<dbReference type="PROSITE" id="PS51228">
    <property type="entry name" value="ACB_2"/>
    <property type="match status" value="1"/>
</dbReference>
<feature type="domain" description="ACB" evidence="3">
    <location>
        <begin position="4"/>
        <end position="93"/>
    </location>
</feature>
<dbReference type="GO" id="GO:0019915">
    <property type="term" value="P:lipid storage"/>
    <property type="evidence" value="ECO:0007669"/>
    <property type="project" value="EnsemblMetazoa"/>
</dbReference>
<evidence type="ECO:0000313" key="7">
    <source>
        <dbReference type="WormBase" id="SRAE_X000139400"/>
    </source>
</evidence>
<dbReference type="FunFam" id="1.20.80.10:FF:000010">
    <property type="entry name" value="Acyl-CoA-binding domain-containing protein 5"/>
    <property type="match status" value="1"/>
</dbReference>
<dbReference type="GO" id="GO:0000062">
    <property type="term" value="F:fatty-acyl-CoA binding"/>
    <property type="evidence" value="ECO:0007669"/>
    <property type="project" value="InterPro"/>
</dbReference>
<sequence>MATLEERFKAAVEIVQKLPASGPLTTSNDQKLAFYSLYKQATIGNVNTERPGFFSIVERKKWDSWKEKEGISKEDAMEQYIEVLLGTFDNIEGINVGEWLNGPELDPSIKKNLAILGKIF</sequence>